<feature type="region of interest" description="Disordered" evidence="1">
    <location>
        <begin position="39"/>
        <end position="68"/>
    </location>
</feature>
<dbReference type="EMBL" id="DVKT01000074">
    <property type="protein sequence ID" value="HIT40379.1"/>
    <property type="molecule type" value="Genomic_DNA"/>
</dbReference>
<dbReference type="Proteomes" id="UP000886722">
    <property type="component" value="Unassembled WGS sequence"/>
</dbReference>
<accession>A0A9D1GHK0</accession>
<evidence type="ECO:0000313" key="3">
    <source>
        <dbReference type="EMBL" id="HIT40379.1"/>
    </source>
</evidence>
<evidence type="ECO:0000313" key="4">
    <source>
        <dbReference type="Proteomes" id="UP000886722"/>
    </source>
</evidence>
<gene>
    <name evidence="3" type="ORF">IAD06_10170</name>
</gene>
<organism evidence="3 4">
    <name type="scientific">Candidatus Caccoplasma intestinavium</name>
    <dbReference type="NCBI Taxonomy" id="2840716"/>
    <lineage>
        <taxon>Bacteria</taxon>
        <taxon>Pseudomonadati</taxon>
        <taxon>Bacteroidota</taxon>
        <taxon>Bacteroidia</taxon>
        <taxon>Bacteroidales</taxon>
        <taxon>Bacteroidaceae</taxon>
        <taxon>Bacteroidaceae incertae sedis</taxon>
        <taxon>Candidatus Caccoplasma</taxon>
    </lineage>
</organism>
<reference evidence="3" key="1">
    <citation type="submission" date="2020-10" db="EMBL/GenBank/DDBJ databases">
        <authorList>
            <person name="Gilroy R."/>
        </authorList>
    </citation>
    <scope>NUCLEOTIDE SEQUENCE</scope>
    <source>
        <strain evidence="3">21143</strain>
    </source>
</reference>
<proteinExistence type="predicted"/>
<keyword evidence="2" id="KW-1133">Transmembrane helix</keyword>
<protein>
    <submittedName>
        <fullName evidence="3">DUF4834 family protein</fullName>
    </submittedName>
</protein>
<comment type="caution">
    <text evidence="3">The sequence shown here is derived from an EMBL/GenBank/DDBJ whole genome shotgun (WGS) entry which is preliminary data.</text>
</comment>
<dbReference type="AlphaFoldDB" id="A0A9D1GHK0"/>
<dbReference type="InterPro" id="IPR032272">
    <property type="entry name" value="DUF4834"/>
</dbReference>
<evidence type="ECO:0000256" key="2">
    <source>
        <dbReference type="SAM" id="Phobius"/>
    </source>
</evidence>
<keyword evidence="2" id="KW-0812">Transmembrane</keyword>
<dbReference type="Pfam" id="PF16118">
    <property type="entry name" value="DUF4834"/>
    <property type="match status" value="1"/>
</dbReference>
<keyword evidence="2" id="KW-0472">Membrane</keyword>
<reference evidence="3" key="2">
    <citation type="journal article" date="2021" name="PeerJ">
        <title>Extensive microbial diversity within the chicken gut microbiome revealed by metagenomics and culture.</title>
        <authorList>
            <person name="Gilroy R."/>
            <person name="Ravi A."/>
            <person name="Getino M."/>
            <person name="Pursley I."/>
            <person name="Horton D.L."/>
            <person name="Alikhan N.F."/>
            <person name="Baker D."/>
            <person name="Gharbi K."/>
            <person name="Hall N."/>
            <person name="Watson M."/>
            <person name="Adriaenssens E.M."/>
            <person name="Foster-Nyarko E."/>
            <person name="Jarju S."/>
            <person name="Secka A."/>
            <person name="Antonio M."/>
            <person name="Oren A."/>
            <person name="Chaudhuri R.R."/>
            <person name="La Ragione R."/>
            <person name="Hildebrand F."/>
            <person name="Pallen M.J."/>
        </authorList>
    </citation>
    <scope>NUCLEOTIDE SEQUENCE</scope>
    <source>
        <strain evidence="3">21143</strain>
    </source>
</reference>
<feature type="transmembrane region" description="Helical" evidence="2">
    <location>
        <begin position="6"/>
        <end position="26"/>
    </location>
</feature>
<name>A0A9D1GHK0_9BACT</name>
<sequence length="84" mass="9956">MFIFQFIIFIGFILLLAVLGFVFKIMSAFGSRNRQPFHSYRKTENNQQSETYSEEESSPKSQRKKKVFDQSVGEYVDFEEIKDK</sequence>
<evidence type="ECO:0000256" key="1">
    <source>
        <dbReference type="SAM" id="MobiDB-lite"/>
    </source>
</evidence>